<protein>
    <recommendedName>
        <fullName evidence="3">phosphoserine phosphatase</fullName>
        <ecNumber evidence="3">3.1.3.3</ecNumber>
    </recommendedName>
</protein>
<dbReference type="PANTHER" id="PTHR43344:SF2">
    <property type="entry name" value="PHOSPHOSERINE PHOSPHATASE"/>
    <property type="match status" value="1"/>
</dbReference>
<evidence type="ECO:0000313" key="9">
    <source>
        <dbReference type="EMBL" id="GAI32057.1"/>
    </source>
</evidence>
<evidence type="ECO:0000256" key="3">
    <source>
        <dbReference type="ARBA" id="ARBA00012640"/>
    </source>
</evidence>
<name>X1MK98_9ZZZZ</name>
<dbReference type="AlphaFoldDB" id="X1MK98"/>
<comment type="pathway">
    <text evidence="2">Amino-acid biosynthesis; L-serine biosynthesis; L-serine from 3-phospho-D-glycerate: step 3/3.</text>
</comment>
<dbReference type="Gene3D" id="1.10.3870.10">
    <property type="entry name" value="AF1437-like domain superfamily"/>
    <property type="match status" value="1"/>
</dbReference>
<evidence type="ECO:0000256" key="1">
    <source>
        <dbReference type="ARBA" id="ARBA00001946"/>
    </source>
</evidence>
<dbReference type="InterPro" id="IPR036412">
    <property type="entry name" value="HAD-like_sf"/>
</dbReference>
<dbReference type="GO" id="GO:0036424">
    <property type="term" value="F:L-phosphoserine phosphatase activity"/>
    <property type="evidence" value="ECO:0007669"/>
    <property type="project" value="TreeGrafter"/>
</dbReference>
<dbReference type="GO" id="GO:0005737">
    <property type="term" value="C:cytoplasm"/>
    <property type="evidence" value="ECO:0007669"/>
    <property type="project" value="TreeGrafter"/>
</dbReference>
<dbReference type="GO" id="GO:0006564">
    <property type="term" value="P:L-serine biosynthetic process"/>
    <property type="evidence" value="ECO:0007669"/>
    <property type="project" value="UniProtKB-KW"/>
</dbReference>
<dbReference type="InterPro" id="IPR050582">
    <property type="entry name" value="HAD-like_SerB"/>
</dbReference>
<comment type="caution">
    <text evidence="9">The sequence shown here is derived from an EMBL/GenBank/DDBJ whole genome shotgun (WGS) entry which is preliminary data.</text>
</comment>
<keyword evidence="7" id="KW-0460">Magnesium</keyword>
<proteinExistence type="predicted"/>
<dbReference type="PANTHER" id="PTHR43344">
    <property type="entry name" value="PHOSPHOSERINE PHOSPHATASE"/>
    <property type="match status" value="1"/>
</dbReference>
<gene>
    <name evidence="9" type="ORF">S06H3_29008</name>
</gene>
<dbReference type="EC" id="3.1.3.3" evidence="3"/>
<evidence type="ECO:0000256" key="4">
    <source>
        <dbReference type="ARBA" id="ARBA00022605"/>
    </source>
</evidence>
<sequence>RIFEVISRYDDLLTLEGRESYEPGDTLALIVPFLAYHGIKEEQIGIMGQRAALTPGASELVSKLRTHGWQVFCASTSYEQYATGVTQRLGIPTQNVACTSFPLNKISQSLTQDDFTLLEEMEKQIPNLSSMVDDDIKKLLDHFYWQQLPQTKSGKMVTEVKPMGGSRKVKALEHFAAKTGEPLSHWVTVGDSITDFNMLQAVDNAGGLAISFNANEYALPYSTMSLASTRLDDLWVILETWDKGERSAVEKMVKEKEEIGGEGKRGHFHWLAGSNDITEQGRIQA</sequence>
<evidence type="ECO:0000256" key="6">
    <source>
        <dbReference type="ARBA" id="ARBA00022801"/>
    </source>
</evidence>
<keyword evidence="6" id="KW-0378">Hydrolase</keyword>
<dbReference type="Pfam" id="PF08282">
    <property type="entry name" value="Hydrolase_3"/>
    <property type="match status" value="1"/>
</dbReference>
<accession>X1MK98</accession>
<feature type="non-terminal residue" evidence="9">
    <location>
        <position position="1"/>
    </location>
</feature>
<dbReference type="EMBL" id="BARV01016969">
    <property type="protein sequence ID" value="GAI32057.1"/>
    <property type="molecule type" value="Genomic_DNA"/>
</dbReference>
<evidence type="ECO:0000256" key="8">
    <source>
        <dbReference type="ARBA" id="ARBA00023299"/>
    </source>
</evidence>
<reference evidence="9" key="1">
    <citation type="journal article" date="2014" name="Front. Microbiol.">
        <title>High frequency of phylogenetically diverse reductive dehalogenase-homologous genes in deep subseafloor sedimentary metagenomes.</title>
        <authorList>
            <person name="Kawai M."/>
            <person name="Futagami T."/>
            <person name="Toyoda A."/>
            <person name="Takaki Y."/>
            <person name="Nishi S."/>
            <person name="Hori S."/>
            <person name="Arai W."/>
            <person name="Tsubouchi T."/>
            <person name="Morono Y."/>
            <person name="Uchiyama I."/>
            <person name="Ito T."/>
            <person name="Fujiyama A."/>
            <person name="Inagaki F."/>
            <person name="Takami H."/>
        </authorList>
    </citation>
    <scope>NUCLEOTIDE SEQUENCE</scope>
    <source>
        <strain evidence="9">Expedition CK06-06</strain>
    </source>
</reference>
<dbReference type="Gene3D" id="3.40.50.1000">
    <property type="entry name" value="HAD superfamily/HAD-like"/>
    <property type="match status" value="1"/>
</dbReference>
<keyword evidence="5" id="KW-0479">Metal-binding</keyword>
<evidence type="ECO:0000256" key="5">
    <source>
        <dbReference type="ARBA" id="ARBA00022723"/>
    </source>
</evidence>
<dbReference type="GO" id="GO:0000287">
    <property type="term" value="F:magnesium ion binding"/>
    <property type="evidence" value="ECO:0007669"/>
    <property type="project" value="TreeGrafter"/>
</dbReference>
<dbReference type="SUPFAM" id="SSF56784">
    <property type="entry name" value="HAD-like"/>
    <property type="match status" value="1"/>
</dbReference>
<keyword evidence="4" id="KW-0028">Amino-acid biosynthesis</keyword>
<dbReference type="InterPro" id="IPR023214">
    <property type="entry name" value="HAD_sf"/>
</dbReference>
<keyword evidence="8" id="KW-0718">Serine biosynthesis</keyword>
<evidence type="ECO:0000256" key="2">
    <source>
        <dbReference type="ARBA" id="ARBA00005135"/>
    </source>
</evidence>
<organism evidence="9">
    <name type="scientific">marine sediment metagenome</name>
    <dbReference type="NCBI Taxonomy" id="412755"/>
    <lineage>
        <taxon>unclassified sequences</taxon>
        <taxon>metagenomes</taxon>
        <taxon>ecological metagenomes</taxon>
    </lineage>
</organism>
<feature type="non-terminal residue" evidence="9">
    <location>
        <position position="285"/>
    </location>
</feature>
<evidence type="ECO:0000256" key="7">
    <source>
        <dbReference type="ARBA" id="ARBA00022842"/>
    </source>
</evidence>
<comment type="cofactor">
    <cofactor evidence="1">
        <name>Mg(2+)</name>
        <dbReference type="ChEBI" id="CHEBI:18420"/>
    </cofactor>
</comment>